<evidence type="ECO:0000313" key="3">
    <source>
        <dbReference type="EMBL" id="MCX2973989.1"/>
    </source>
</evidence>
<feature type="domain" description="Retropepsin-like aspartic endopeptidase" evidence="2">
    <location>
        <begin position="122"/>
        <end position="254"/>
    </location>
</feature>
<comment type="caution">
    <text evidence="3">The sequence shown here is derived from an EMBL/GenBank/DDBJ whole genome shotgun (WGS) entry which is preliminary data.</text>
</comment>
<sequence length="259" mass="28677">MRRFFLSMIYNLAHCTAVRYGEIRQREYRANDQAWRVIAAALLIASVSACSSFKQTTGEPAPIQTPDPIQAPDSEPTLPAGPPPSPDPIETESPVSVQQPAKPPTEVAVACECPVEEPTRMIVGEVEYALVGNRGLLKKARIDTGATTSSIGIAELTHFERDGDKWLRFSINDRLEGGLHTFERPLIRQVDIKQHNAEANRRPVVSMKITIGNIVQTIEMTLADREAFDFPLLIGRNFLEGKVIVDVSERYIATTAPEK</sequence>
<dbReference type="InterPro" id="IPR008503">
    <property type="entry name" value="Asp_endopeptidase"/>
</dbReference>
<dbReference type="Proteomes" id="UP001143307">
    <property type="component" value="Unassembled WGS sequence"/>
</dbReference>
<keyword evidence="4" id="KW-1185">Reference proteome</keyword>
<evidence type="ECO:0000259" key="2">
    <source>
        <dbReference type="Pfam" id="PF05618"/>
    </source>
</evidence>
<dbReference type="Gene3D" id="2.40.70.10">
    <property type="entry name" value="Acid Proteases"/>
    <property type="match status" value="1"/>
</dbReference>
<accession>A0ABT3SVI6</accession>
<feature type="region of interest" description="Disordered" evidence="1">
    <location>
        <begin position="55"/>
        <end position="103"/>
    </location>
</feature>
<evidence type="ECO:0000256" key="1">
    <source>
        <dbReference type="SAM" id="MobiDB-lite"/>
    </source>
</evidence>
<dbReference type="RefSeq" id="WP_279252813.1">
    <property type="nucleotide sequence ID" value="NZ_SHNP01000003.1"/>
</dbReference>
<dbReference type="PANTHER" id="PTHR38037:SF2">
    <property type="entry name" value="ATP-DEPENDENT ZINC PROTEASE DOMAIN-CONTAINING PROTEIN-RELATED"/>
    <property type="match status" value="1"/>
</dbReference>
<reference evidence="3" key="1">
    <citation type="submission" date="2019-02" db="EMBL/GenBank/DDBJ databases">
        <authorList>
            <person name="Li S.-H."/>
        </authorList>
    </citation>
    <scope>NUCLEOTIDE SEQUENCE</scope>
    <source>
        <strain evidence="3">IMCC8485</strain>
    </source>
</reference>
<name>A0ABT3SVI6_9GAMM</name>
<dbReference type="PANTHER" id="PTHR38037">
    <property type="entry name" value="ZN_PROTEASE DOMAIN-CONTAINING PROTEIN"/>
    <property type="match status" value="1"/>
</dbReference>
<proteinExistence type="predicted"/>
<gene>
    <name evidence="3" type="ORF">EYC87_10395</name>
</gene>
<organism evidence="3 4">
    <name type="scientific">Candidatus Seongchinamella marina</name>
    <dbReference type="NCBI Taxonomy" id="2518990"/>
    <lineage>
        <taxon>Bacteria</taxon>
        <taxon>Pseudomonadati</taxon>
        <taxon>Pseudomonadota</taxon>
        <taxon>Gammaproteobacteria</taxon>
        <taxon>Cellvibrionales</taxon>
        <taxon>Halieaceae</taxon>
        <taxon>Seongchinamella</taxon>
    </lineage>
</organism>
<dbReference type="Pfam" id="PF05618">
    <property type="entry name" value="Zn_protease"/>
    <property type="match status" value="1"/>
</dbReference>
<dbReference type="EMBL" id="SHNP01000003">
    <property type="protein sequence ID" value="MCX2973989.1"/>
    <property type="molecule type" value="Genomic_DNA"/>
</dbReference>
<dbReference type="InterPro" id="IPR021109">
    <property type="entry name" value="Peptidase_aspartic_dom_sf"/>
</dbReference>
<dbReference type="SUPFAM" id="SSF50630">
    <property type="entry name" value="Acid proteases"/>
    <property type="match status" value="1"/>
</dbReference>
<evidence type="ECO:0000313" key="4">
    <source>
        <dbReference type="Proteomes" id="UP001143307"/>
    </source>
</evidence>
<protein>
    <recommendedName>
        <fullName evidence="2">Retropepsin-like aspartic endopeptidase domain-containing protein</fullName>
    </recommendedName>
</protein>